<dbReference type="PANTHER" id="PTHR44086:SF13">
    <property type="entry name" value="THIOSULFATE SULFURTRANSFERASE PSPE"/>
    <property type="match status" value="1"/>
</dbReference>
<dbReference type="Gene3D" id="3.40.250.10">
    <property type="entry name" value="Rhodanese-like domain"/>
    <property type="match status" value="1"/>
</dbReference>
<dbReference type="Pfam" id="PF00581">
    <property type="entry name" value="Rhodanese"/>
    <property type="match status" value="1"/>
</dbReference>
<sequence length="124" mass="13890">MVAEANTVVEHIPAADALGLVEHPDVQFIDLRDVREVHREGHIPGDYHCPRGMLEFWLDPTSEYAKSVFQQDKKYVFYCAAGMRSALAARTAQEMGLRNVAHIEDGFAGWRAAGGPVKERLRIL</sequence>
<organism evidence="2 3">
    <name type="scientific">Pontivivens ytuae</name>
    <dbReference type="NCBI Taxonomy" id="2789856"/>
    <lineage>
        <taxon>Bacteria</taxon>
        <taxon>Pseudomonadati</taxon>
        <taxon>Pseudomonadota</taxon>
        <taxon>Alphaproteobacteria</taxon>
        <taxon>Rhodobacterales</taxon>
        <taxon>Paracoccaceae</taxon>
        <taxon>Pontivivens</taxon>
    </lineage>
</organism>
<evidence type="ECO:0000313" key="2">
    <source>
        <dbReference type="EMBL" id="QPH56071.1"/>
    </source>
</evidence>
<dbReference type="CDD" id="cd01447">
    <property type="entry name" value="Polysulfide_ST"/>
    <property type="match status" value="1"/>
</dbReference>
<feature type="domain" description="Rhodanese" evidence="1">
    <location>
        <begin position="22"/>
        <end position="119"/>
    </location>
</feature>
<dbReference type="PROSITE" id="PS50206">
    <property type="entry name" value="RHODANESE_3"/>
    <property type="match status" value="1"/>
</dbReference>
<dbReference type="EMBL" id="CP064942">
    <property type="protein sequence ID" value="QPH56071.1"/>
    <property type="molecule type" value="Genomic_DNA"/>
</dbReference>
<evidence type="ECO:0000259" key="1">
    <source>
        <dbReference type="PROSITE" id="PS50206"/>
    </source>
</evidence>
<dbReference type="KEGG" id="poz:I0K15_01370"/>
<keyword evidence="3" id="KW-1185">Reference proteome</keyword>
<gene>
    <name evidence="2" type="ORF">I0K15_01370</name>
</gene>
<dbReference type="PANTHER" id="PTHR44086">
    <property type="entry name" value="THIOSULFATE SULFURTRANSFERASE RDL2, MITOCHONDRIAL-RELATED"/>
    <property type="match status" value="1"/>
</dbReference>
<dbReference type="InterPro" id="IPR001763">
    <property type="entry name" value="Rhodanese-like_dom"/>
</dbReference>
<evidence type="ECO:0000313" key="3">
    <source>
        <dbReference type="Proteomes" id="UP000594800"/>
    </source>
</evidence>
<name>A0A7S9LVG6_9RHOB</name>
<proteinExistence type="predicted"/>
<dbReference type="InterPro" id="IPR036873">
    <property type="entry name" value="Rhodanese-like_dom_sf"/>
</dbReference>
<dbReference type="GO" id="GO:0004792">
    <property type="term" value="F:thiosulfate-cyanide sulfurtransferase activity"/>
    <property type="evidence" value="ECO:0007669"/>
    <property type="project" value="TreeGrafter"/>
</dbReference>
<accession>A0A7S9LVG6</accession>
<dbReference type="Proteomes" id="UP000594800">
    <property type="component" value="Chromosome"/>
</dbReference>
<dbReference type="SMART" id="SM00450">
    <property type="entry name" value="RHOD"/>
    <property type="match status" value="1"/>
</dbReference>
<protein>
    <submittedName>
        <fullName evidence="2">Rhodanese-like domain-containing protein</fullName>
    </submittedName>
</protein>
<reference evidence="2 3" key="1">
    <citation type="submission" date="2020-11" db="EMBL/GenBank/DDBJ databases">
        <title>Description of Pontivivens ytuae sp. nov. isolated from deep sea sediment of Mariana Trench.</title>
        <authorList>
            <person name="Wang Z."/>
            <person name="Sun Q.-L."/>
            <person name="Xu X.-D."/>
            <person name="Tang Y.-Z."/>
            <person name="Zhang J."/>
        </authorList>
    </citation>
    <scope>NUCLEOTIDE SEQUENCE [LARGE SCALE GENOMIC DNA]</scope>
    <source>
        <strain evidence="2 3">MT2928</strain>
    </source>
</reference>
<dbReference type="SUPFAM" id="SSF52821">
    <property type="entry name" value="Rhodanese/Cell cycle control phosphatase"/>
    <property type="match status" value="1"/>
</dbReference>
<dbReference type="AlphaFoldDB" id="A0A7S9LVG6"/>